<organism evidence="1 2">
    <name type="scientific">Striga hermonthica</name>
    <name type="common">Purple witchweed</name>
    <name type="synonym">Buchnera hermonthica</name>
    <dbReference type="NCBI Taxonomy" id="68872"/>
    <lineage>
        <taxon>Eukaryota</taxon>
        <taxon>Viridiplantae</taxon>
        <taxon>Streptophyta</taxon>
        <taxon>Embryophyta</taxon>
        <taxon>Tracheophyta</taxon>
        <taxon>Spermatophyta</taxon>
        <taxon>Magnoliopsida</taxon>
        <taxon>eudicotyledons</taxon>
        <taxon>Gunneridae</taxon>
        <taxon>Pentapetalae</taxon>
        <taxon>asterids</taxon>
        <taxon>lamiids</taxon>
        <taxon>Lamiales</taxon>
        <taxon>Orobanchaceae</taxon>
        <taxon>Buchnereae</taxon>
        <taxon>Striga</taxon>
    </lineage>
</organism>
<dbReference type="EMBL" id="CACSLK010027843">
    <property type="protein sequence ID" value="CAA0834252.1"/>
    <property type="molecule type" value="Genomic_DNA"/>
</dbReference>
<dbReference type="AlphaFoldDB" id="A0A9N7RKB0"/>
<proteinExistence type="predicted"/>
<keyword evidence="2" id="KW-1185">Reference proteome</keyword>
<feature type="non-terminal residue" evidence="1">
    <location>
        <position position="1"/>
    </location>
</feature>
<feature type="non-terminal residue" evidence="1">
    <location>
        <position position="81"/>
    </location>
</feature>
<dbReference type="Proteomes" id="UP001153555">
    <property type="component" value="Unassembled WGS sequence"/>
</dbReference>
<protein>
    <submittedName>
        <fullName evidence="1">Uncharacterized protein</fullName>
    </submittedName>
</protein>
<reference evidence="1" key="1">
    <citation type="submission" date="2019-12" db="EMBL/GenBank/DDBJ databases">
        <authorList>
            <person name="Scholes J."/>
        </authorList>
    </citation>
    <scope>NUCLEOTIDE SEQUENCE</scope>
</reference>
<accession>A0A9N7RKB0</accession>
<evidence type="ECO:0000313" key="2">
    <source>
        <dbReference type="Proteomes" id="UP001153555"/>
    </source>
</evidence>
<sequence length="81" mass="9062">SGGNPISSSQKPFYHHCKSSFARKKGCAELLWLGGSKKKCVRIPCWFGYLCSNTLYLNGTYSMQIKTVPPLLEPLLQRPAQ</sequence>
<gene>
    <name evidence="1" type="ORF">SHERM_29491</name>
</gene>
<comment type="caution">
    <text evidence="1">The sequence shown here is derived from an EMBL/GenBank/DDBJ whole genome shotgun (WGS) entry which is preliminary data.</text>
</comment>
<name>A0A9N7RKB0_STRHE</name>
<evidence type="ECO:0000313" key="1">
    <source>
        <dbReference type="EMBL" id="CAA0834252.1"/>
    </source>
</evidence>